<feature type="domain" description="Fimbrial-type adhesion" evidence="1">
    <location>
        <begin position="27"/>
        <end position="175"/>
    </location>
</feature>
<dbReference type="PANTHER" id="PTHR33420:SF26">
    <property type="entry name" value="FIMBRIAL SUBUNIT"/>
    <property type="match status" value="1"/>
</dbReference>
<proteinExistence type="predicted"/>
<dbReference type="PANTHER" id="PTHR33420">
    <property type="entry name" value="FIMBRIAL SUBUNIT ELFA-RELATED"/>
    <property type="match status" value="1"/>
</dbReference>
<dbReference type="InterPro" id="IPR000259">
    <property type="entry name" value="Adhesion_dom_fimbrial"/>
</dbReference>
<dbReference type="InterPro" id="IPR036937">
    <property type="entry name" value="Adhesion_dom_fimbrial_sf"/>
</dbReference>
<dbReference type="InterPro" id="IPR008966">
    <property type="entry name" value="Adhesion_dom_sf"/>
</dbReference>
<dbReference type="InterPro" id="IPR050263">
    <property type="entry name" value="Bact_Fimbrial_Adh_Pro"/>
</dbReference>
<evidence type="ECO:0000313" key="2">
    <source>
        <dbReference type="EMBL" id="STD18685.1"/>
    </source>
</evidence>
<dbReference type="GO" id="GO:0009289">
    <property type="term" value="C:pilus"/>
    <property type="evidence" value="ECO:0007669"/>
    <property type="project" value="InterPro"/>
</dbReference>
<dbReference type="Proteomes" id="UP000255163">
    <property type="component" value="Unassembled WGS sequence"/>
</dbReference>
<dbReference type="Gene3D" id="2.60.40.1090">
    <property type="entry name" value="Fimbrial-type adhesion domain"/>
    <property type="match status" value="1"/>
</dbReference>
<name>A0A376F7D5_ENTAS</name>
<dbReference type="SUPFAM" id="SSF49401">
    <property type="entry name" value="Bacterial adhesins"/>
    <property type="match status" value="1"/>
</dbReference>
<dbReference type="Pfam" id="PF00419">
    <property type="entry name" value="Fimbrial"/>
    <property type="match status" value="1"/>
</dbReference>
<gene>
    <name evidence="2" type="primary">mrpA</name>
    <name evidence="2" type="ORF">NCTC12123_00870</name>
</gene>
<dbReference type="AlphaFoldDB" id="A0A376F7D5"/>
<evidence type="ECO:0000313" key="3">
    <source>
        <dbReference type="Proteomes" id="UP000255163"/>
    </source>
</evidence>
<organism evidence="2 3">
    <name type="scientific">Enterobacter asburiae</name>
    <dbReference type="NCBI Taxonomy" id="61645"/>
    <lineage>
        <taxon>Bacteria</taxon>
        <taxon>Pseudomonadati</taxon>
        <taxon>Pseudomonadota</taxon>
        <taxon>Gammaproteobacteria</taxon>
        <taxon>Enterobacterales</taxon>
        <taxon>Enterobacteriaceae</taxon>
        <taxon>Enterobacter</taxon>
        <taxon>Enterobacter cloacae complex</taxon>
    </lineage>
</organism>
<accession>A0A376F7D5</accession>
<protein>
    <submittedName>
        <fullName evidence="2">Fimbrial protein</fullName>
    </submittedName>
</protein>
<dbReference type="EMBL" id="UFYI01000007">
    <property type="protein sequence ID" value="STD18685.1"/>
    <property type="molecule type" value="Genomic_DNA"/>
</dbReference>
<dbReference type="GO" id="GO:0043709">
    <property type="term" value="P:cell adhesion involved in single-species biofilm formation"/>
    <property type="evidence" value="ECO:0007669"/>
    <property type="project" value="TreeGrafter"/>
</dbReference>
<sequence>MKFVLFLPALLAGMLTVNASRAAENVHFSGALVAEPCTLPDADTDIHVDFGTVVVKYLYQYQRTKGQSFTLHLEDCDPSLMNTVGVTFEGQADNELKDMLALDPASSAKGVAIGFSMPDGSSLAVNKISPVKQLSQGKNNLDFYAYVQARPTAITAKTLAVGDFSAISTFVLTYQ</sequence>
<evidence type="ECO:0000259" key="1">
    <source>
        <dbReference type="Pfam" id="PF00419"/>
    </source>
</evidence>
<dbReference type="RefSeq" id="WP_071886544.1">
    <property type="nucleotide sequence ID" value="NZ_CP011863.1"/>
</dbReference>
<reference evidence="2 3" key="1">
    <citation type="submission" date="2018-06" db="EMBL/GenBank/DDBJ databases">
        <authorList>
            <consortium name="Pathogen Informatics"/>
            <person name="Doyle S."/>
        </authorList>
    </citation>
    <scope>NUCLEOTIDE SEQUENCE [LARGE SCALE GENOMIC DNA]</scope>
    <source>
        <strain evidence="2 3">NCTC12123</strain>
    </source>
</reference>